<sequence>MADKALQSKYASFVAYGVANPREESFGEVTTSKNNVNYVYRRMNLRIDMGEGRQSYVQLMGGYDKKDATIRRPAVTVANQPTEFLTIPWDKRFDEAMVSQVANYSKISVNLTDTNYDNTKSFLSELDAIEEMEKAFTTVDDKGNITFKQIPVRVTGDIEYRTYNGETTRNFNLRTIRVMTEKDKQEKYRMELHQTYIIGDKSFSRNFEDELVEKGSIIVAAYVPQYVSKQDGKVVKKVLPLPYAFTVRAKDGAKAVDVINQFIKPNDEDIALEADLIIDSFDGYEKVQGEIKITDDLQSLIDAGLMTEEELKKQMTASGRRVHEDFFKGPMIVNQKVSVNPRYDISVLDTGVVEDRDMPNNHIDFGDDDDSSDNSNDLDIADIFG</sequence>
<dbReference type="EMBL" id="BLAM01000054">
    <property type="protein sequence ID" value="GET05362.1"/>
    <property type="molecule type" value="Genomic_DNA"/>
</dbReference>
<dbReference type="Proteomes" id="UP000494265">
    <property type="component" value="Unassembled WGS sequence"/>
</dbReference>
<dbReference type="GO" id="GO:0016787">
    <property type="term" value="F:hydrolase activity"/>
    <property type="evidence" value="ECO:0007669"/>
    <property type="project" value="UniProtKB-KW"/>
</dbReference>
<dbReference type="RefSeq" id="WP_172584205.1">
    <property type="nucleotide sequence ID" value="NZ_BLAM01000054.1"/>
</dbReference>
<evidence type="ECO:0000256" key="1">
    <source>
        <dbReference type="ARBA" id="ARBA00011073"/>
    </source>
</evidence>
<dbReference type="InterPro" id="IPR023827">
    <property type="entry name" value="Peptidase_S8_Asp-AS"/>
</dbReference>
<keyword evidence="2" id="KW-0378">Hydrolase</keyword>
<feature type="compositionally biased region" description="Low complexity" evidence="3">
    <location>
        <begin position="373"/>
        <end position="385"/>
    </location>
</feature>
<dbReference type="PROSITE" id="PS00136">
    <property type="entry name" value="SUBTILASE_ASP"/>
    <property type="match status" value="1"/>
</dbReference>
<accession>A0A6F9XJC7</accession>
<gene>
    <name evidence="4" type="ORF">SY212_03920</name>
</gene>
<organism evidence="4">
    <name type="scientific">Ligilactobacillus agilis</name>
    <dbReference type="NCBI Taxonomy" id="1601"/>
    <lineage>
        <taxon>Bacteria</taxon>
        <taxon>Bacillati</taxon>
        <taxon>Bacillota</taxon>
        <taxon>Bacilli</taxon>
        <taxon>Lactobacillales</taxon>
        <taxon>Lactobacillaceae</taxon>
        <taxon>Ligilactobacillus</taxon>
    </lineage>
</organism>
<evidence type="ECO:0000313" key="4">
    <source>
        <dbReference type="EMBL" id="GET05362.1"/>
    </source>
</evidence>
<comment type="caution">
    <text evidence="4">The sequence shown here is derived from an EMBL/GenBank/DDBJ whole genome shotgun (WGS) entry which is preliminary data.</text>
</comment>
<evidence type="ECO:0000256" key="2">
    <source>
        <dbReference type="ARBA" id="ARBA00022801"/>
    </source>
</evidence>
<reference evidence="4" key="1">
    <citation type="submission" date="2019-10" db="EMBL/GenBank/DDBJ databases">
        <title>Lactobacillus agilis SY212 Whole Genome Sequencing Project.</title>
        <authorList>
            <person name="Suzuki S."/>
            <person name="Endo A."/>
            <person name="Maeno S."/>
            <person name="Shiwa Y."/>
            <person name="Matsutani M."/>
            <person name="Kajikawa A."/>
        </authorList>
    </citation>
    <scope>NUCLEOTIDE SEQUENCE</scope>
    <source>
        <strain evidence="4">SY212</strain>
    </source>
</reference>
<feature type="region of interest" description="Disordered" evidence="3">
    <location>
        <begin position="358"/>
        <end position="385"/>
    </location>
</feature>
<name>A0A6F9XJC7_9LACO</name>
<comment type="similarity">
    <text evidence="1">Belongs to the peptidase S8 family.</text>
</comment>
<proteinExistence type="inferred from homology"/>
<protein>
    <submittedName>
        <fullName evidence="4">Phage related protein</fullName>
    </submittedName>
</protein>
<dbReference type="AlphaFoldDB" id="A0A6F9XJC7"/>
<evidence type="ECO:0000256" key="3">
    <source>
        <dbReference type="SAM" id="MobiDB-lite"/>
    </source>
</evidence>